<dbReference type="AlphaFoldDB" id="W9UU62"/>
<dbReference type="PANTHER" id="PTHR34203">
    <property type="entry name" value="METHYLTRANSFERASE, FKBM FAMILY PROTEIN"/>
    <property type="match status" value="1"/>
</dbReference>
<dbReference type="PATRIC" id="fig|1229521.3.peg.2494"/>
<dbReference type="SUPFAM" id="SSF53335">
    <property type="entry name" value="S-adenosyl-L-methionine-dependent methyltransferases"/>
    <property type="match status" value="1"/>
</dbReference>
<dbReference type="GO" id="GO:0008168">
    <property type="term" value="F:methyltransferase activity"/>
    <property type="evidence" value="ECO:0007669"/>
    <property type="project" value="UniProtKB-KW"/>
</dbReference>
<evidence type="ECO:0000313" key="2">
    <source>
        <dbReference type="EMBL" id="EXJ10634.1"/>
    </source>
</evidence>
<reference evidence="3" key="1">
    <citation type="submission" date="2012-11" db="EMBL/GenBank/DDBJ databases">
        <authorList>
            <person name="Singh A."/>
            <person name="Pinnaka A.K."/>
            <person name="Vaidya B."/>
        </authorList>
    </citation>
    <scope>NUCLEOTIDE SEQUENCE [LARGE SCALE GENOMIC DNA]</scope>
    <source>
        <strain evidence="3">AK23</strain>
    </source>
</reference>
<dbReference type="Gene3D" id="3.40.50.150">
    <property type="entry name" value="Vaccinia Virus protein VP39"/>
    <property type="match status" value="1"/>
</dbReference>
<keyword evidence="3" id="KW-1185">Reference proteome</keyword>
<reference evidence="2 3" key="2">
    <citation type="journal article" date="2015" name="Syst. Appl. Microbiol.">
        <title>Nitrincola nitratireducens sp. nov. isolated from a haloalkaline crater lake.</title>
        <authorList>
            <person name="Singh A."/>
            <person name="Vaidya B."/>
            <person name="Tanuku N.R."/>
            <person name="Pinnaka A.K."/>
        </authorList>
    </citation>
    <scope>NUCLEOTIDE SEQUENCE [LARGE SCALE GENOMIC DNA]</scope>
    <source>
        <strain evidence="2 3">AK23</strain>
    </source>
</reference>
<dbReference type="Proteomes" id="UP000019464">
    <property type="component" value="Unassembled WGS sequence"/>
</dbReference>
<keyword evidence="2" id="KW-0808">Transferase</keyword>
<sequence>MSNVESCIRLCIENKIYTIVMPDYEVDYIQSTIYESKRPYEYEMLQVIKKGLSDNDLFVDVGANIGNHSLYLASVAGCKVVAFEPNKRLYEPFCKSVELNSLNDRVKVFNIGLGQAVSKAKLINLDDRNLGAQSLQISETGKCDISVYPLDQISFDARITVLKIDVEGMEFEVLMGAKSKILTDKPLLIVEAADTNAFDKIRGFVEECNYVYCHSFNGTPTHFFIHQDEIKDSPWKFLFFDNAKSFYQMRHYHKKLKKAVNVLRQLKVKGW</sequence>
<dbReference type="STRING" id="1229521.D791_02465"/>
<accession>W9UU62</accession>
<gene>
    <name evidence="2" type="ORF">D791_02465</name>
</gene>
<dbReference type="GO" id="GO:0032259">
    <property type="term" value="P:methylation"/>
    <property type="evidence" value="ECO:0007669"/>
    <property type="project" value="UniProtKB-KW"/>
</dbReference>
<dbReference type="EMBL" id="AONB01000012">
    <property type="protein sequence ID" value="EXJ10634.1"/>
    <property type="molecule type" value="Genomic_DNA"/>
</dbReference>
<dbReference type="PANTHER" id="PTHR34203:SF13">
    <property type="entry name" value="EXPRESSED PROTEIN"/>
    <property type="match status" value="1"/>
</dbReference>
<dbReference type="NCBIfam" id="TIGR01444">
    <property type="entry name" value="fkbM_fam"/>
    <property type="match status" value="1"/>
</dbReference>
<proteinExistence type="predicted"/>
<dbReference type="InterPro" id="IPR029063">
    <property type="entry name" value="SAM-dependent_MTases_sf"/>
</dbReference>
<evidence type="ECO:0000313" key="3">
    <source>
        <dbReference type="Proteomes" id="UP000019464"/>
    </source>
</evidence>
<dbReference type="CDD" id="cd02440">
    <property type="entry name" value="AdoMet_MTases"/>
    <property type="match status" value="1"/>
</dbReference>
<organism evidence="2 3">
    <name type="scientific">Nitrincola nitratireducens</name>
    <dbReference type="NCBI Taxonomy" id="1229521"/>
    <lineage>
        <taxon>Bacteria</taxon>
        <taxon>Pseudomonadati</taxon>
        <taxon>Pseudomonadota</taxon>
        <taxon>Gammaproteobacteria</taxon>
        <taxon>Oceanospirillales</taxon>
        <taxon>Oceanospirillaceae</taxon>
        <taxon>Nitrincola</taxon>
    </lineage>
</organism>
<keyword evidence="2" id="KW-0489">Methyltransferase</keyword>
<feature type="domain" description="Methyltransferase FkbM" evidence="1">
    <location>
        <begin position="60"/>
        <end position="212"/>
    </location>
</feature>
<name>W9UU62_9GAMM</name>
<dbReference type="InterPro" id="IPR052514">
    <property type="entry name" value="SAM-dependent_MTase"/>
</dbReference>
<dbReference type="InterPro" id="IPR006342">
    <property type="entry name" value="FkbM_mtfrase"/>
</dbReference>
<evidence type="ECO:0000259" key="1">
    <source>
        <dbReference type="Pfam" id="PF05050"/>
    </source>
</evidence>
<protein>
    <submittedName>
        <fullName evidence="2">Methyltransferase, FkbM family</fullName>
    </submittedName>
</protein>
<dbReference type="Pfam" id="PF05050">
    <property type="entry name" value="Methyltransf_21"/>
    <property type="match status" value="1"/>
</dbReference>
<comment type="caution">
    <text evidence="2">The sequence shown here is derived from an EMBL/GenBank/DDBJ whole genome shotgun (WGS) entry which is preliminary data.</text>
</comment>